<keyword evidence="2" id="KW-1185">Reference proteome</keyword>
<comment type="caution">
    <text evidence="1">The sequence shown here is derived from an EMBL/GenBank/DDBJ whole genome shotgun (WGS) entry which is preliminary data.</text>
</comment>
<protein>
    <submittedName>
        <fullName evidence="1">Uncharacterized protein</fullName>
    </submittedName>
</protein>
<dbReference type="EMBL" id="JBHUOQ010000001">
    <property type="protein sequence ID" value="MFD2830019.1"/>
    <property type="molecule type" value="Genomic_DNA"/>
</dbReference>
<evidence type="ECO:0000313" key="1">
    <source>
        <dbReference type="EMBL" id="MFD2830019.1"/>
    </source>
</evidence>
<accession>A0ABW5WXE0</accession>
<gene>
    <name evidence="1" type="ORF">ACFSX4_06010</name>
</gene>
<sequence>MKIDIIGSKFSSKLTEFKNFGFDVNNIVEGQSILSLLSKPHETTMKELNTTDLNDITVAYRDLNKLLYPDLLKSDSEVIMIDLLSELNDIVEFEDSFYNLSSFNLLETKPDVDILRNIQKFRAIYRNLESFITLLQKYEKVIILKILPNDENKKQFINGLYKLIEERIDHKLILTVNHPLNEKLTAPIEVYNEVNQNLKKFSSDNYYNQLLFDEKLEDNILSVYINHIEEREYIYELYKDGRPFKKMSPTTSRYFEYQLTETGKYRVRVNLTDDSINSRFSLTYNYTLQSLAQSYSETFSYIEIPDKKNIWMLETVLSNGNFTGLIGDAYEYPDGFKGYPVYLKQEINSPFIKKEQLLSSTIEIISQMSENDFQNYCDKYAHQIKSTNKLMLDFLLFIQKNKKRNY</sequence>
<evidence type="ECO:0000313" key="2">
    <source>
        <dbReference type="Proteomes" id="UP001597519"/>
    </source>
</evidence>
<dbReference type="Proteomes" id="UP001597519">
    <property type="component" value="Unassembled WGS sequence"/>
</dbReference>
<proteinExistence type="predicted"/>
<dbReference type="RefSeq" id="WP_377772552.1">
    <property type="nucleotide sequence ID" value="NZ_JBHUOQ010000001.1"/>
</dbReference>
<reference evidence="2" key="1">
    <citation type="journal article" date="2019" name="Int. J. Syst. Evol. Microbiol.">
        <title>The Global Catalogue of Microorganisms (GCM) 10K type strain sequencing project: providing services to taxonomists for standard genome sequencing and annotation.</title>
        <authorList>
            <consortium name="The Broad Institute Genomics Platform"/>
            <consortium name="The Broad Institute Genome Sequencing Center for Infectious Disease"/>
            <person name="Wu L."/>
            <person name="Ma J."/>
        </authorList>
    </citation>
    <scope>NUCLEOTIDE SEQUENCE [LARGE SCALE GENOMIC DNA]</scope>
    <source>
        <strain evidence="2">KCTC 33575</strain>
    </source>
</reference>
<organism evidence="1 2">
    <name type="scientific">Corticicoccus populi</name>
    <dbReference type="NCBI Taxonomy" id="1812821"/>
    <lineage>
        <taxon>Bacteria</taxon>
        <taxon>Bacillati</taxon>
        <taxon>Bacillota</taxon>
        <taxon>Bacilli</taxon>
        <taxon>Bacillales</taxon>
        <taxon>Staphylococcaceae</taxon>
        <taxon>Corticicoccus</taxon>
    </lineage>
</organism>
<name>A0ABW5WXE0_9STAP</name>